<dbReference type="InterPro" id="IPR016035">
    <property type="entry name" value="Acyl_Trfase/lysoPLipase"/>
</dbReference>
<feature type="domain" description="Carrier" evidence="3">
    <location>
        <begin position="1205"/>
        <end position="1282"/>
    </location>
</feature>
<dbReference type="SUPFAM" id="SSF53901">
    <property type="entry name" value="Thiolase-like"/>
    <property type="match status" value="2"/>
</dbReference>
<dbReference type="InterPro" id="IPR014031">
    <property type="entry name" value="Ketoacyl_synth_C"/>
</dbReference>
<dbReference type="InterPro" id="IPR001227">
    <property type="entry name" value="Ac_transferase_dom_sf"/>
</dbReference>
<dbReference type="SUPFAM" id="SSF55048">
    <property type="entry name" value="Probable ACP-binding domain of malonyl-CoA ACP transacylase"/>
    <property type="match status" value="1"/>
</dbReference>
<keyword evidence="1" id="KW-0808">Transferase</keyword>
<proteinExistence type="predicted"/>
<dbReference type="Pfam" id="PF00698">
    <property type="entry name" value="Acyl_transf_1"/>
    <property type="match status" value="1"/>
</dbReference>
<dbReference type="STRING" id="1434232.MAIT1_04460"/>
<dbReference type="EMBL" id="LVJN01000014">
    <property type="protein sequence ID" value="OSM07321.1"/>
    <property type="molecule type" value="Genomic_DNA"/>
</dbReference>
<dbReference type="SUPFAM" id="SSF52151">
    <property type="entry name" value="FabD/lysophospholipase-like"/>
    <property type="match status" value="1"/>
</dbReference>
<dbReference type="PANTHER" id="PTHR43074">
    <property type="entry name" value="OMEGA-3 POLYUNSATURATED FATTY ACID SYNTHASE PFAB-RELATED"/>
    <property type="match status" value="1"/>
</dbReference>
<dbReference type="PROSITE" id="PS52004">
    <property type="entry name" value="KS3_2"/>
    <property type="match status" value="1"/>
</dbReference>
<feature type="domain" description="Carrier" evidence="3">
    <location>
        <begin position="1106"/>
        <end position="1183"/>
    </location>
</feature>
<dbReference type="InterPro" id="IPR014043">
    <property type="entry name" value="Acyl_transferase_dom"/>
</dbReference>
<evidence type="ECO:0000256" key="2">
    <source>
        <dbReference type="SAM" id="MobiDB-lite"/>
    </source>
</evidence>
<dbReference type="Pfam" id="PF00550">
    <property type="entry name" value="PP-binding"/>
    <property type="match status" value="2"/>
</dbReference>
<dbReference type="Gene3D" id="3.40.366.10">
    <property type="entry name" value="Malonyl-Coenzyme A Acyl Carrier Protein, domain 2"/>
    <property type="match status" value="1"/>
</dbReference>
<dbReference type="Proteomes" id="UP000194003">
    <property type="component" value="Unassembled WGS sequence"/>
</dbReference>
<dbReference type="InterPro" id="IPR032821">
    <property type="entry name" value="PKS_assoc"/>
</dbReference>
<protein>
    <submittedName>
        <fullName evidence="5">Putative polyketide-type polyunsaturated fatty acid synthase PfaA</fullName>
    </submittedName>
</protein>
<feature type="domain" description="Ketosynthase family 3 (KS3)" evidence="4">
    <location>
        <begin position="1"/>
        <end position="426"/>
    </location>
</feature>
<evidence type="ECO:0000259" key="3">
    <source>
        <dbReference type="PROSITE" id="PS50075"/>
    </source>
</evidence>
<dbReference type="PROSITE" id="PS50075">
    <property type="entry name" value="CARRIER"/>
    <property type="match status" value="2"/>
</dbReference>
<name>A0A1Y2K9X7_9PROT</name>
<feature type="region of interest" description="Disordered" evidence="2">
    <location>
        <begin position="899"/>
        <end position="968"/>
    </location>
</feature>
<evidence type="ECO:0000259" key="4">
    <source>
        <dbReference type="PROSITE" id="PS52004"/>
    </source>
</evidence>
<dbReference type="InterPro" id="IPR036736">
    <property type="entry name" value="ACP-like_sf"/>
</dbReference>
<dbReference type="Pfam" id="PF16197">
    <property type="entry name" value="KAsynt_C_assoc"/>
    <property type="match status" value="1"/>
</dbReference>
<feature type="compositionally biased region" description="Pro residues" evidence="2">
    <location>
        <begin position="948"/>
        <end position="957"/>
    </location>
</feature>
<dbReference type="Pfam" id="PF02801">
    <property type="entry name" value="Ketoacyl-synt_C"/>
    <property type="match status" value="1"/>
</dbReference>
<dbReference type="SMART" id="SM00827">
    <property type="entry name" value="PKS_AT"/>
    <property type="match status" value="1"/>
</dbReference>
<gene>
    <name evidence="5" type="ORF">MAIT1_04460</name>
</gene>
<dbReference type="PANTHER" id="PTHR43074:SF1">
    <property type="entry name" value="BETA-KETOACYL SYNTHASE FAMILY PROTEIN-RELATED"/>
    <property type="match status" value="1"/>
</dbReference>
<evidence type="ECO:0000313" key="5">
    <source>
        <dbReference type="EMBL" id="OSM07321.1"/>
    </source>
</evidence>
<dbReference type="InterPro" id="IPR014030">
    <property type="entry name" value="Ketoacyl_synth_N"/>
</dbReference>
<feature type="compositionally biased region" description="Low complexity" evidence="2">
    <location>
        <begin position="922"/>
        <end position="936"/>
    </location>
</feature>
<evidence type="ECO:0000256" key="1">
    <source>
        <dbReference type="ARBA" id="ARBA00022679"/>
    </source>
</evidence>
<dbReference type="InterPro" id="IPR016036">
    <property type="entry name" value="Malonyl_transacylase_ACP-bd"/>
</dbReference>
<comment type="caution">
    <text evidence="5">The sequence shown here is derived from an EMBL/GenBank/DDBJ whole genome shotgun (WGS) entry which is preliminary data.</text>
</comment>
<sequence length="1299" mass="135513">MQEVPASHWLAHDYLDADPKAPDKTYCARGGFLKPMPFDALEFGLPPNALPATDSVQLLALIGARELLKQAGEARFPHIDSQRIGVMLGVTSATELVSSLASRLQKPMWVKGMREAGIPESQVQAACEQIAQCYVPWQEASFPGLLGNVVAGRIANRFDLGGPNFVSDAACASSLSALQGAIHSLQVGDTDLVISGGVDAMNDVFMYVCFSKTPALSATGDCRPFSAQADGTILGEGAGMFALRRLEDAERDGDPIYAVIRGLGASSDGRATSVYAPRSSGQALAIERAFASAAVSPATVGLVEAHGTATRVGDLAEFNGLRQAFEPAAEGKRQYCALGSVKSQIGHTKAAAGAAGLFKAAMALHHRVLPPTIKAAQPNPKMEIEQTPFYLNTRARPWIANPDHPRRASVSSFGFGGSNFHVVLEEYVGAGRRPDKLRALPAELILLSADSSAALKTAVGALRGRCEQEPLAQMARATQEAFNATDPHRLALVAESGAELARLLDEISAYLTSHPDQPLDRPGLHYGVGAPFTDKIAFLFPGQGAQYPNMGADLALHFDMARETFDAAAALPPLRQSGLMDALFPIPAFDAESEQAQVRAITRMAHAQPGIGAVSLAQLALLDAMGVKPDSALGHSFGEVMALHVAGAFSREAALTIASQRAARMEQASEGTDGGMIAALAGREQVEAALTPWPDAVVIANDNAPQQVVLAGPHSALTEVEAQLTQAGVRCKALSVASAFHSPLVADGAVGFLEDLNGIEFAAPQLPVIANETAEPYAGDAQIIREQLARQLAQPVRFRQSVEALYAVGVRLFVEVGPSAVLTGLVGQCLADQPHAAVALDGKPGQGVQAFLRGMAKLASLGVSLDYDLLWREAPPEPAEPAAAHSILISGANVGKPYPPSEGAAGLPAPNPEPAPSIAQNTAPQPSQPTLQPTQPIESSPMARPNAQTPPMPPVTPEQPSSAAPAAPDAQWLSAFERFQRHTVEAQIHFQQTMSASHHAFLQTMERALTALGQDAGGAPLPPLQPLAPMPPMPAPAPMPMAAPAPMAPPSMAAAPSAQSMAPPAMSAPAPVAAAPIAAASVAPPPAPVVQTPVAPPPAPAASPAQDPQTLLYAVVAEKTGYPEEMLQAEMEIEAGLGIDSIKRVEIFSALQERMPQLEEVEPAQIADWRTLGDILNHLASQSAPVAEAASTPVAAAPAAAGPAVDVTQTLYAVVAEKTGYPPEMLQADMELESGLGVDSIKQVEIMVALQERIPQMPELEPAQLAQLGSLGKIVAFLEQVLGQSAAGDVSAPKLRPSA</sequence>
<dbReference type="CDD" id="cd00833">
    <property type="entry name" value="PKS"/>
    <property type="match status" value="1"/>
</dbReference>
<evidence type="ECO:0000313" key="6">
    <source>
        <dbReference type="Proteomes" id="UP000194003"/>
    </source>
</evidence>
<feature type="compositionally biased region" description="Low complexity" evidence="2">
    <location>
        <begin position="958"/>
        <end position="968"/>
    </location>
</feature>
<dbReference type="Pfam" id="PF00109">
    <property type="entry name" value="ketoacyl-synt"/>
    <property type="match status" value="1"/>
</dbReference>
<dbReference type="InterPro" id="IPR020841">
    <property type="entry name" value="PKS_Beta-ketoAc_synthase_dom"/>
</dbReference>
<accession>A0A1Y2K9X7</accession>
<organism evidence="5 6">
    <name type="scientific">Magnetofaba australis IT-1</name>
    <dbReference type="NCBI Taxonomy" id="1434232"/>
    <lineage>
        <taxon>Bacteria</taxon>
        <taxon>Pseudomonadati</taxon>
        <taxon>Pseudomonadota</taxon>
        <taxon>Magnetococcia</taxon>
        <taxon>Magnetococcales</taxon>
        <taxon>Magnetococcaceae</taxon>
        <taxon>Magnetofaba</taxon>
    </lineage>
</organism>
<dbReference type="InterPro" id="IPR052568">
    <property type="entry name" value="PKS-FAS_Synthase"/>
</dbReference>
<dbReference type="SUPFAM" id="SSF47336">
    <property type="entry name" value="ACP-like"/>
    <property type="match status" value="2"/>
</dbReference>
<dbReference type="Gene3D" id="3.40.47.10">
    <property type="match status" value="1"/>
</dbReference>
<dbReference type="SMART" id="SM00825">
    <property type="entry name" value="PKS_KS"/>
    <property type="match status" value="1"/>
</dbReference>
<keyword evidence="6" id="KW-1185">Reference proteome</keyword>
<dbReference type="InterPro" id="IPR016039">
    <property type="entry name" value="Thiolase-like"/>
</dbReference>
<dbReference type="GO" id="GO:0016746">
    <property type="term" value="F:acyltransferase activity"/>
    <property type="evidence" value="ECO:0007669"/>
    <property type="project" value="InterPro"/>
</dbReference>
<dbReference type="Gene3D" id="1.10.1200.10">
    <property type="entry name" value="ACP-like"/>
    <property type="match status" value="2"/>
</dbReference>
<reference evidence="5 6" key="1">
    <citation type="journal article" date="2016" name="BMC Genomics">
        <title>Combined genomic and structural analyses of a cultured magnetotactic bacterium reveals its niche adaptation to a dynamic environment.</title>
        <authorList>
            <person name="Araujo A.C."/>
            <person name="Morillo V."/>
            <person name="Cypriano J."/>
            <person name="Teixeira L.C."/>
            <person name="Leao P."/>
            <person name="Lyra S."/>
            <person name="Almeida L.G."/>
            <person name="Bazylinski D.A."/>
            <person name="Vasconcellos A.T."/>
            <person name="Abreu F."/>
            <person name="Lins U."/>
        </authorList>
    </citation>
    <scope>NUCLEOTIDE SEQUENCE [LARGE SCALE GENOMIC DNA]</scope>
    <source>
        <strain evidence="5 6">IT-1</strain>
    </source>
</reference>
<dbReference type="InterPro" id="IPR009081">
    <property type="entry name" value="PP-bd_ACP"/>
</dbReference>